<gene>
    <name evidence="3" type="ORF">GCM10011585_10080</name>
</gene>
<reference evidence="3" key="1">
    <citation type="journal article" date="2014" name="Int. J. Syst. Evol. Microbiol.">
        <title>Complete genome sequence of Corynebacterium casei LMG S-19264T (=DSM 44701T), isolated from a smear-ripened cheese.</title>
        <authorList>
            <consortium name="US DOE Joint Genome Institute (JGI-PGF)"/>
            <person name="Walter F."/>
            <person name="Albersmeier A."/>
            <person name="Kalinowski J."/>
            <person name="Ruckert C."/>
        </authorList>
    </citation>
    <scope>NUCLEOTIDE SEQUENCE</scope>
    <source>
        <strain evidence="3">CGMCC 1.12997</strain>
    </source>
</reference>
<evidence type="ECO:0000259" key="2">
    <source>
        <dbReference type="Pfam" id="PF13439"/>
    </source>
</evidence>
<dbReference type="PANTHER" id="PTHR12526:SF637">
    <property type="entry name" value="GLYCOSYLTRANSFERASE EPSF-RELATED"/>
    <property type="match status" value="1"/>
</dbReference>
<dbReference type="Gene3D" id="3.40.50.2000">
    <property type="entry name" value="Glycogen Phosphorylase B"/>
    <property type="match status" value="2"/>
</dbReference>
<protein>
    <submittedName>
        <fullName evidence="3">Glycosyl transferase</fullName>
    </submittedName>
</protein>
<sequence>MKVLHIISSGGMYGAEAVILNLSRALNESHHSSVIGVFASFSNPNFQLHETALRENVESTLIPCNGQIDKTVIASIRNLAAKTGADVVHAHGYKADVYVYLALRRGSIPFISTCHSWFNHGLATMLYSVMDRLVLRKFAAVIAVSYEIQQKLLQSGVSKDKIHFVRNGIDLRPFDDPIASLNRDKRKLTVGWIARLSSEKGPDIFLRAVVQVLAVCPDTQFVMVGDGPERDTLVRLVDELDIRDNVSLIGRRDDMPSIYASLDVMASSSRQEGLPMAILEGMASKLPLVATKVGYVPNVIQDNSNGILVPPEDVKLLAKAMIKLLQDEALRRRLGAAARRRVESEFSADRMATDYMRIYSEVIGIDISLAAKNADTLKRVER</sequence>
<dbReference type="CDD" id="cd03801">
    <property type="entry name" value="GT4_PimA-like"/>
    <property type="match status" value="1"/>
</dbReference>
<feature type="domain" description="Glycosyltransferase subfamily 4-like N-terminal" evidence="2">
    <location>
        <begin position="14"/>
        <end position="171"/>
    </location>
</feature>
<evidence type="ECO:0000313" key="3">
    <source>
        <dbReference type="EMBL" id="GGG69949.1"/>
    </source>
</evidence>
<keyword evidence="3" id="KW-0808">Transferase</keyword>
<dbReference type="Pfam" id="PF13439">
    <property type="entry name" value="Glyco_transf_4"/>
    <property type="match status" value="1"/>
</dbReference>
<dbReference type="RefSeq" id="WP_188553008.1">
    <property type="nucleotide sequence ID" value="NZ_BMGT01000001.1"/>
</dbReference>
<dbReference type="Pfam" id="PF00534">
    <property type="entry name" value="Glycos_transf_1"/>
    <property type="match status" value="1"/>
</dbReference>
<reference evidence="3" key="2">
    <citation type="submission" date="2020-09" db="EMBL/GenBank/DDBJ databases">
        <authorList>
            <person name="Sun Q."/>
            <person name="Zhou Y."/>
        </authorList>
    </citation>
    <scope>NUCLEOTIDE SEQUENCE</scope>
    <source>
        <strain evidence="3">CGMCC 1.12997</strain>
    </source>
</reference>
<dbReference type="GO" id="GO:0016757">
    <property type="term" value="F:glycosyltransferase activity"/>
    <property type="evidence" value="ECO:0007669"/>
    <property type="project" value="InterPro"/>
</dbReference>
<dbReference type="PANTHER" id="PTHR12526">
    <property type="entry name" value="GLYCOSYLTRANSFERASE"/>
    <property type="match status" value="1"/>
</dbReference>
<dbReference type="Proteomes" id="UP000647241">
    <property type="component" value="Unassembled WGS sequence"/>
</dbReference>
<dbReference type="AlphaFoldDB" id="A0A917H7F6"/>
<name>A0A917H7F6_9BACT</name>
<dbReference type="SUPFAM" id="SSF53756">
    <property type="entry name" value="UDP-Glycosyltransferase/glycogen phosphorylase"/>
    <property type="match status" value="1"/>
</dbReference>
<evidence type="ECO:0000259" key="1">
    <source>
        <dbReference type="Pfam" id="PF00534"/>
    </source>
</evidence>
<dbReference type="InterPro" id="IPR028098">
    <property type="entry name" value="Glyco_trans_4-like_N"/>
</dbReference>
<accession>A0A917H7F6</accession>
<dbReference type="InterPro" id="IPR001296">
    <property type="entry name" value="Glyco_trans_1"/>
</dbReference>
<proteinExistence type="predicted"/>
<organism evidence="3 4">
    <name type="scientific">Edaphobacter dinghuensis</name>
    <dbReference type="NCBI Taxonomy" id="1560005"/>
    <lineage>
        <taxon>Bacteria</taxon>
        <taxon>Pseudomonadati</taxon>
        <taxon>Acidobacteriota</taxon>
        <taxon>Terriglobia</taxon>
        <taxon>Terriglobales</taxon>
        <taxon>Acidobacteriaceae</taxon>
        <taxon>Edaphobacter</taxon>
    </lineage>
</organism>
<dbReference type="EMBL" id="BMGT01000001">
    <property type="protein sequence ID" value="GGG69949.1"/>
    <property type="molecule type" value="Genomic_DNA"/>
</dbReference>
<keyword evidence="4" id="KW-1185">Reference proteome</keyword>
<feature type="domain" description="Glycosyl transferase family 1" evidence="1">
    <location>
        <begin position="179"/>
        <end position="341"/>
    </location>
</feature>
<comment type="caution">
    <text evidence="3">The sequence shown here is derived from an EMBL/GenBank/DDBJ whole genome shotgun (WGS) entry which is preliminary data.</text>
</comment>
<evidence type="ECO:0000313" key="4">
    <source>
        <dbReference type="Proteomes" id="UP000647241"/>
    </source>
</evidence>